<sequence length="191" mass="20696">MKTLRNSDLVVLVGSNAAWAHPVLYQRLVQAKRDNPQLRVVVIDPRRTATCDIADAHLALAPGSDGGLFVGLLNAIVGDGPLAGDFSDQQQSLAAAQMWDVATVAEFCGLEPQQVADFYRDFIAAPRAVTLYTMGINQSASGSDKCNAIINVHLASGKYGRPGCGPFSLTGQQMRWAVVRWAGWQPCWRRI</sequence>
<dbReference type="GO" id="GO:0016020">
    <property type="term" value="C:membrane"/>
    <property type="evidence" value="ECO:0007669"/>
    <property type="project" value="TreeGrafter"/>
</dbReference>
<evidence type="ECO:0000259" key="2">
    <source>
        <dbReference type="Pfam" id="PF00384"/>
    </source>
</evidence>
<feature type="domain" description="Molybdopterin oxidoreductase" evidence="2">
    <location>
        <begin position="3"/>
        <end position="170"/>
    </location>
</feature>
<dbReference type="Proteomes" id="UP000339249">
    <property type="component" value="Unassembled WGS sequence"/>
</dbReference>
<accession>A0A4U9D103</accession>
<dbReference type="Gene3D" id="3.40.50.740">
    <property type="match status" value="1"/>
</dbReference>
<dbReference type="Gene3D" id="3.40.228.10">
    <property type="entry name" value="Dimethylsulfoxide Reductase, domain 2"/>
    <property type="match status" value="1"/>
</dbReference>
<organism evidence="3 4">
    <name type="scientific">Raoultella terrigena</name>
    <name type="common">Klebsiella terrigena</name>
    <dbReference type="NCBI Taxonomy" id="577"/>
    <lineage>
        <taxon>Bacteria</taxon>
        <taxon>Pseudomonadati</taxon>
        <taxon>Pseudomonadota</taxon>
        <taxon>Gammaproteobacteria</taxon>
        <taxon>Enterobacterales</taxon>
        <taxon>Enterobacteriaceae</taxon>
        <taxon>Klebsiella/Raoultella group</taxon>
        <taxon>Raoultella</taxon>
    </lineage>
</organism>
<dbReference type="AlphaFoldDB" id="A0A4U9D103"/>
<dbReference type="InterPro" id="IPR006656">
    <property type="entry name" value="Mopterin_OxRdtase"/>
</dbReference>
<dbReference type="PANTHER" id="PTHR43105:SF9">
    <property type="entry name" value="NADPH-FE(3+) OXIDOREDUCTASE SUBUNIT ALPHA"/>
    <property type="match status" value="1"/>
</dbReference>
<evidence type="ECO:0000256" key="1">
    <source>
        <dbReference type="ARBA" id="ARBA00023002"/>
    </source>
</evidence>
<proteinExistence type="predicted"/>
<dbReference type="SUPFAM" id="SSF53706">
    <property type="entry name" value="Formate dehydrogenase/DMSO reductase, domains 1-3"/>
    <property type="match status" value="1"/>
</dbReference>
<name>A0A4U9D103_RAOTE</name>
<dbReference type="InterPro" id="IPR050123">
    <property type="entry name" value="Prok_molybdopt-oxidoreductase"/>
</dbReference>
<keyword evidence="1 3" id="KW-0560">Oxidoreductase</keyword>
<gene>
    <name evidence="3" type="primary">narB_2</name>
    <name evidence="3" type="ORF">NCTC9185_01660</name>
</gene>
<reference evidence="3 4" key="1">
    <citation type="submission" date="2019-04" db="EMBL/GenBank/DDBJ databases">
        <authorList>
            <consortium name="Pathogen Informatics"/>
        </authorList>
    </citation>
    <scope>NUCLEOTIDE SEQUENCE [LARGE SCALE GENOMIC DNA]</scope>
    <source>
        <strain evidence="3 4">NCTC9185</strain>
    </source>
</reference>
<dbReference type="PANTHER" id="PTHR43105">
    <property type="entry name" value="RESPIRATORY NITRATE REDUCTASE"/>
    <property type="match status" value="1"/>
</dbReference>
<dbReference type="GO" id="GO:0016491">
    <property type="term" value="F:oxidoreductase activity"/>
    <property type="evidence" value="ECO:0007669"/>
    <property type="project" value="UniProtKB-KW"/>
</dbReference>
<evidence type="ECO:0000313" key="4">
    <source>
        <dbReference type="Proteomes" id="UP000339249"/>
    </source>
</evidence>
<dbReference type="EMBL" id="CABDVU010000001">
    <property type="protein sequence ID" value="VTN09758.1"/>
    <property type="molecule type" value="Genomic_DNA"/>
</dbReference>
<protein>
    <submittedName>
        <fullName evidence="3">Nitrate reductase</fullName>
        <ecNumber evidence="3">1.7.99.4</ecNumber>
    </submittedName>
</protein>
<dbReference type="EC" id="1.7.99.4" evidence="3"/>
<evidence type="ECO:0000313" key="3">
    <source>
        <dbReference type="EMBL" id="VTN09758.1"/>
    </source>
</evidence>
<dbReference type="Pfam" id="PF00384">
    <property type="entry name" value="Molybdopterin"/>
    <property type="match status" value="1"/>
</dbReference>